<dbReference type="HOGENOM" id="CLU_2414514_0_0_1"/>
<keyword evidence="7" id="KW-1185">Reference proteome</keyword>
<accession>A0A075B1Q2</accession>
<dbReference type="AlphaFoldDB" id="A0A075B1Q2"/>
<dbReference type="Gene3D" id="1.20.1260.100">
    <property type="entry name" value="TspO/MBR protein"/>
    <property type="match status" value="1"/>
</dbReference>
<reference evidence="6 7" key="1">
    <citation type="journal article" date="2013" name="Curr. Biol.">
        <title>Shared signatures of parasitism and phylogenomics unite Cryptomycota and microsporidia.</title>
        <authorList>
            <person name="James T.Y."/>
            <person name="Pelin A."/>
            <person name="Bonen L."/>
            <person name="Ahrendt S."/>
            <person name="Sain D."/>
            <person name="Corradi N."/>
            <person name="Stajich J.E."/>
        </authorList>
    </citation>
    <scope>NUCLEOTIDE SEQUENCE [LARGE SCALE GENOMIC DNA]</scope>
    <source>
        <strain evidence="6 7">CSF55</strain>
    </source>
</reference>
<proteinExistence type="inferred from homology"/>
<evidence type="ECO:0000256" key="5">
    <source>
        <dbReference type="ARBA" id="ARBA00023136"/>
    </source>
</evidence>
<evidence type="ECO:0000313" key="6">
    <source>
        <dbReference type="EMBL" id="EPZ36288.1"/>
    </source>
</evidence>
<keyword evidence="3" id="KW-0812">Transmembrane</keyword>
<evidence type="ECO:0000256" key="4">
    <source>
        <dbReference type="ARBA" id="ARBA00022989"/>
    </source>
</evidence>
<comment type="similarity">
    <text evidence="2">Belongs to the TspO/BZRP family.</text>
</comment>
<dbReference type="Proteomes" id="UP000030755">
    <property type="component" value="Unassembled WGS sequence"/>
</dbReference>
<keyword evidence="5" id="KW-0472">Membrane</keyword>
<dbReference type="InterPro" id="IPR004307">
    <property type="entry name" value="TspO_MBR"/>
</dbReference>
<gene>
    <name evidence="6" type="ORF">O9G_003446</name>
</gene>
<protein>
    <submittedName>
        <fullName evidence="6">Uncharacterized protein</fullName>
    </submittedName>
</protein>
<evidence type="ECO:0000256" key="1">
    <source>
        <dbReference type="ARBA" id="ARBA00004141"/>
    </source>
</evidence>
<dbReference type="InterPro" id="IPR038330">
    <property type="entry name" value="TspO/MBR-related_sf"/>
</dbReference>
<keyword evidence="4" id="KW-1133">Transmembrane helix</keyword>
<organism evidence="6 7">
    <name type="scientific">Rozella allomycis (strain CSF55)</name>
    <dbReference type="NCBI Taxonomy" id="988480"/>
    <lineage>
        <taxon>Eukaryota</taxon>
        <taxon>Fungi</taxon>
        <taxon>Fungi incertae sedis</taxon>
        <taxon>Cryptomycota</taxon>
        <taxon>Cryptomycota incertae sedis</taxon>
        <taxon>Rozella</taxon>
    </lineage>
</organism>
<sequence length="92" mass="10621">MRRGLNNMFAKTPVLSIAAHLLIGFSTAKIAKKRLYPWYNNLYKPTWLLSAEKFTTSWAVIYSLMVKESCVDRLCFPSTTEFYLDAHILCLP</sequence>
<comment type="subcellular location">
    <subcellularLocation>
        <location evidence="1">Membrane</location>
        <topology evidence="1">Multi-pass membrane protein</topology>
    </subcellularLocation>
</comment>
<evidence type="ECO:0000313" key="7">
    <source>
        <dbReference type="Proteomes" id="UP000030755"/>
    </source>
</evidence>
<dbReference type="EMBL" id="KE560603">
    <property type="protein sequence ID" value="EPZ36288.1"/>
    <property type="molecule type" value="Genomic_DNA"/>
</dbReference>
<dbReference type="Pfam" id="PF03073">
    <property type="entry name" value="TspO_MBR"/>
    <property type="match status" value="1"/>
</dbReference>
<dbReference type="GO" id="GO:0016020">
    <property type="term" value="C:membrane"/>
    <property type="evidence" value="ECO:0007669"/>
    <property type="project" value="UniProtKB-SubCell"/>
</dbReference>
<evidence type="ECO:0000256" key="3">
    <source>
        <dbReference type="ARBA" id="ARBA00022692"/>
    </source>
</evidence>
<name>A0A075B1Q2_ROZAC</name>
<evidence type="ECO:0000256" key="2">
    <source>
        <dbReference type="ARBA" id="ARBA00007524"/>
    </source>
</evidence>